<dbReference type="Pfam" id="PF07254">
    <property type="entry name" value="Cpta_toxin"/>
    <property type="match status" value="1"/>
</dbReference>
<dbReference type="EMBL" id="JAKIKS010000002">
    <property type="protein sequence ID" value="MCL1123110.1"/>
    <property type="molecule type" value="Genomic_DNA"/>
</dbReference>
<organism evidence="2 3">
    <name type="scientific">Shewanella surugensis</name>
    <dbReference type="NCBI Taxonomy" id="212020"/>
    <lineage>
        <taxon>Bacteria</taxon>
        <taxon>Pseudomonadati</taxon>
        <taxon>Pseudomonadota</taxon>
        <taxon>Gammaproteobacteria</taxon>
        <taxon>Alteromonadales</taxon>
        <taxon>Shewanellaceae</taxon>
        <taxon>Shewanella</taxon>
    </lineage>
</organism>
<evidence type="ECO:0000313" key="3">
    <source>
        <dbReference type="Proteomes" id="UP001203423"/>
    </source>
</evidence>
<keyword evidence="1" id="KW-0812">Transmembrane</keyword>
<dbReference type="InterPro" id="IPR009883">
    <property type="entry name" value="YgfX"/>
</dbReference>
<evidence type="ECO:0000256" key="1">
    <source>
        <dbReference type="SAM" id="Phobius"/>
    </source>
</evidence>
<keyword evidence="1" id="KW-1133">Transmembrane helix</keyword>
<feature type="transmembrane region" description="Helical" evidence="1">
    <location>
        <begin position="89"/>
        <end position="106"/>
    </location>
</feature>
<dbReference type="RefSeq" id="WP_248938396.1">
    <property type="nucleotide sequence ID" value="NZ_JAKIKS010000002.1"/>
</dbReference>
<proteinExistence type="predicted"/>
<name>A0ABT0L619_9GAMM</name>
<reference evidence="2 3" key="1">
    <citation type="submission" date="2022-01" db="EMBL/GenBank/DDBJ databases">
        <title>Whole genome-based taxonomy of the Shewanellaceae.</title>
        <authorList>
            <person name="Martin-Rodriguez A.J."/>
        </authorList>
    </citation>
    <scope>NUCLEOTIDE SEQUENCE [LARGE SCALE GENOMIC DNA]</scope>
    <source>
        <strain evidence="2 3">DSM 17177</strain>
    </source>
</reference>
<evidence type="ECO:0000313" key="2">
    <source>
        <dbReference type="EMBL" id="MCL1123110.1"/>
    </source>
</evidence>
<accession>A0ABT0L619</accession>
<keyword evidence="3" id="KW-1185">Reference proteome</keyword>
<sequence length="137" mass="16181">MGETHLNFSLQSSFGQRSSLVIIALLLFASFLLWPQIDNVIYLSIKVLITLSLMLFFIWQGWQLRSWQYQFSLMSSGAGHFSDGRRFTLVRRAFISPFAVIFYYQYLDGKQYSMMIVWADMLTDINYRHLCRLLIQK</sequence>
<feature type="transmembrane region" description="Helical" evidence="1">
    <location>
        <begin position="20"/>
        <end position="37"/>
    </location>
</feature>
<gene>
    <name evidence="2" type="ORF">L2764_01105</name>
</gene>
<dbReference type="Proteomes" id="UP001203423">
    <property type="component" value="Unassembled WGS sequence"/>
</dbReference>
<comment type="caution">
    <text evidence="2">The sequence shown here is derived from an EMBL/GenBank/DDBJ whole genome shotgun (WGS) entry which is preliminary data.</text>
</comment>
<keyword evidence="1" id="KW-0472">Membrane</keyword>
<feature type="transmembrane region" description="Helical" evidence="1">
    <location>
        <begin position="43"/>
        <end position="62"/>
    </location>
</feature>
<protein>
    <submittedName>
        <fullName evidence="2">Uncharacterized protein</fullName>
    </submittedName>
</protein>